<dbReference type="PROSITE" id="PS51257">
    <property type="entry name" value="PROKAR_LIPOPROTEIN"/>
    <property type="match status" value="1"/>
</dbReference>
<protein>
    <recommendedName>
        <fullName evidence="5">Sensor domain-containing protein</fullName>
    </recommendedName>
</protein>
<keyword evidence="2" id="KW-0732">Signal</keyword>
<dbReference type="EMBL" id="QKYN01000193">
    <property type="protein sequence ID" value="RAG80834.1"/>
    <property type="molecule type" value="Genomic_DNA"/>
</dbReference>
<organism evidence="3 4">
    <name type="scientific">Streptacidiphilus pinicola</name>
    <dbReference type="NCBI Taxonomy" id="2219663"/>
    <lineage>
        <taxon>Bacteria</taxon>
        <taxon>Bacillati</taxon>
        <taxon>Actinomycetota</taxon>
        <taxon>Actinomycetes</taxon>
        <taxon>Kitasatosporales</taxon>
        <taxon>Streptomycetaceae</taxon>
        <taxon>Streptacidiphilus</taxon>
    </lineage>
</organism>
<evidence type="ECO:0000313" key="4">
    <source>
        <dbReference type="Proteomes" id="UP000248889"/>
    </source>
</evidence>
<gene>
    <name evidence="3" type="ORF">DN069_35990</name>
</gene>
<evidence type="ECO:0000256" key="2">
    <source>
        <dbReference type="SAM" id="SignalP"/>
    </source>
</evidence>
<comment type="caution">
    <text evidence="3">The sequence shown here is derived from an EMBL/GenBank/DDBJ whole genome shotgun (WGS) entry which is preliminary data.</text>
</comment>
<accession>A0A2X0I796</accession>
<feature type="signal peptide" evidence="2">
    <location>
        <begin position="1"/>
        <end position="21"/>
    </location>
</feature>
<dbReference type="InterPro" id="IPR038232">
    <property type="entry name" value="PknH-like_Extracell_sf"/>
</dbReference>
<dbReference type="RefSeq" id="WP_111507470.1">
    <property type="nucleotide sequence ID" value="NZ_QKYN01000193.1"/>
</dbReference>
<sequence>MTRNTLAAIATSAVVLLGASACSGSTGGSTSSATGSGSVASTGASAPAGGGSTQDISALPAATQAQLDKALLATGELGKLEGVVKDDPSSAFIANNTLDTATPASCDIFNLVGEAGGDKYQPAAVADAHIMEADASAPNTRHFVHLSGYTGKQAQAFMAAIKTALPGCASFKETGNGEHYQETLSPVSLTAGDEALAWRAEMTMGGKSFTIVESVVRVGSTVATFAEFAPKSPSLPITKQSIIDKQVSKMQAISKA</sequence>
<evidence type="ECO:0008006" key="5">
    <source>
        <dbReference type="Google" id="ProtNLM"/>
    </source>
</evidence>
<feature type="chain" id="PRO_5015873414" description="Sensor domain-containing protein" evidence="2">
    <location>
        <begin position="22"/>
        <end position="256"/>
    </location>
</feature>
<dbReference type="AlphaFoldDB" id="A0A2X0I796"/>
<dbReference type="Gene3D" id="3.40.1000.70">
    <property type="entry name" value="PknH-like extracellular domain"/>
    <property type="match status" value="1"/>
</dbReference>
<keyword evidence="4" id="KW-1185">Reference proteome</keyword>
<proteinExistence type="predicted"/>
<dbReference type="Proteomes" id="UP000248889">
    <property type="component" value="Unassembled WGS sequence"/>
</dbReference>
<feature type="compositionally biased region" description="Low complexity" evidence="1">
    <location>
        <begin position="27"/>
        <end position="47"/>
    </location>
</feature>
<dbReference type="OrthoDB" id="4180700at2"/>
<feature type="region of interest" description="Disordered" evidence="1">
    <location>
        <begin position="27"/>
        <end position="55"/>
    </location>
</feature>
<evidence type="ECO:0000256" key="1">
    <source>
        <dbReference type="SAM" id="MobiDB-lite"/>
    </source>
</evidence>
<reference evidence="3 4" key="1">
    <citation type="submission" date="2018-06" db="EMBL/GenBank/DDBJ databases">
        <title>Streptacidiphilus pinicola sp. nov., isolated from pine grove soil.</title>
        <authorList>
            <person name="Roh S.G."/>
            <person name="Park S."/>
            <person name="Kim M.-K."/>
            <person name="Yun B.-R."/>
            <person name="Park J."/>
            <person name="Kim M.J."/>
            <person name="Kim Y.S."/>
            <person name="Kim S.B."/>
        </authorList>
    </citation>
    <scope>NUCLEOTIDE SEQUENCE [LARGE SCALE GENOMIC DNA]</scope>
    <source>
        <strain evidence="3 4">MMS16-CNU450</strain>
    </source>
</reference>
<name>A0A2X0I796_9ACTN</name>
<evidence type="ECO:0000313" key="3">
    <source>
        <dbReference type="EMBL" id="RAG80834.1"/>
    </source>
</evidence>